<dbReference type="GO" id="GO:0016705">
    <property type="term" value="F:oxidoreductase activity, acting on paired donors, with incorporation or reduction of molecular oxygen"/>
    <property type="evidence" value="ECO:0007669"/>
    <property type="project" value="InterPro"/>
</dbReference>
<dbReference type="GO" id="GO:0005506">
    <property type="term" value="F:iron ion binding"/>
    <property type="evidence" value="ECO:0007669"/>
    <property type="project" value="InterPro"/>
</dbReference>
<sequence>MKRLPPEFFRAPYEYYAALRAEGPVHPIEFRTGLRAWLVVGYDAARQLLRDPTVRKDPRTDAGMRARGEGAGRSGLTAVNHRLSHHMLNADAARHARLRRAVTPAFAPARLDALTDRIREITHDLLDRMAAAPGPVDLMTEFAFPLPITVICELLGVPFADRELFRDWSTIVSDTAMADPHDMRVATDAIVEYFDALIAARRSNGLGDDLLSGLIATSDEQDGLDDDELISMAFVMLIAGHETTVNLLGNTVLTLLTDRSRYRRLCERPDEIPGLVEEMLRYDGPVNMSTMRYTTAPTTVGGVTIPAEELVLVALGSADHDESHFTDAARFDPARDTGGHLAFGYGAHFCLGAGLARLEARIALTALLERCPDLRLAVDTEDIRWRESILFRAVHTLPVESTPVAAAAGI</sequence>
<evidence type="ECO:0000256" key="2">
    <source>
        <dbReference type="ARBA" id="ARBA00010617"/>
    </source>
</evidence>
<dbReference type="Pfam" id="PF00067">
    <property type="entry name" value="p450"/>
    <property type="match status" value="1"/>
</dbReference>
<keyword evidence="7 8" id="KW-0503">Monooxygenase</keyword>
<dbReference type="Gene3D" id="1.10.630.10">
    <property type="entry name" value="Cytochrome P450"/>
    <property type="match status" value="1"/>
</dbReference>
<evidence type="ECO:0000256" key="6">
    <source>
        <dbReference type="ARBA" id="ARBA00023004"/>
    </source>
</evidence>
<keyword evidence="6 8" id="KW-0408">Iron</keyword>
<dbReference type="InterPro" id="IPR036396">
    <property type="entry name" value="Cyt_P450_sf"/>
</dbReference>
<keyword evidence="4 8" id="KW-0479">Metal-binding</keyword>
<protein>
    <submittedName>
        <fullName evidence="9">Cytochrome P450</fullName>
    </submittedName>
</protein>
<evidence type="ECO:0000256" key="8">
    <source>
        <dbReference type="RuleBase" id="RU000461"/>
    </source>
</evidence>
<evidence type="ECO:0000313" key="10">
    <source>
        <dbReference type="Proteomes" id="UP000655751"/>
    </source>
</evidence>
<dbReference type="PROSITE" id="PS00086">
    <property type="entry name" value="CYTOCHROME_P450"/>
    <property type="match status" value="1"/>
</dbReference>
<comment type="cofactor">
    <cofactor evidence="1">
        <name>heme</name>
        <dbReference type="ChEBI" id="CHEBI:30413"/>
    </cofactor>
</comment>
<dbReference type="CDD" id="cd11029">
    <property type="entry name" value="CYP107-like"/>
    <property type="match status" value="1"/>
</dbReference>
<dbReference type="PRINTS" id="PR00385">
    <property type="entry name" value="P450"/>
</dbReference>
<dbReference type="GO" id="GO:0004497">
    <property type="term" value="F:monooxygenase activity"/>
    <property type="evidence" value="ECO:0007669"/>
    <property type="project" value="UniProtKB-KW"/>
</dbReference>
<evidence type="ECO:0000313" key="9">
    <source>
        <dbReference type="EMBL" id="MBH0775074.1"/>
    </source>
</evidence>
<accession>A0A931I5R5</accession>
<dbReference type="FunFam" id="1.10.630.10:FF:000018">
    <property type="entry name" value="Cytochrome P450 monooxygenase"/>
    <property type="match status" value="1"/>
</dbReference>
<organism evidence="9 10">
    <name type="scientific">Nocardia bovistercoris</name>
    <dbReference type="NCBI Taxonomy" id="2785916"/>
    <lineage>
        <taxon>Bacteria</taxon>
        <taxon>Bacillati</taxon>
        <taxon>Actinomycetota</taxon>
        <taxon>Actinomycetes</taxon>
        <taxon>Mycobacteriales</taxon>
        <taxon>Nocardiaceae</taxon>
        <taxon>Nocardia</taxon>
    </lineage>
</organism>
<keyword evidence="10" id="KW-1185">Reference proteome</keyword>
<dbReference type="GO" id="GO:0020037">
    <property type="term" value="F:heme binding"/>
    <property type="evidence" value="ECO:0007669"/>
    <property type="project" value="InterPro"/>
</dbReference>
<dbReference type="PANTHER" id="PTHR46696:SF1">
    <property type="entry name" value="CYTOCHROME P450 YJIB-RELATED"/>
    <property type="match status" value="1"/>
</dbReference>
<comment type="caution">
    <text evidence="9">The sequence shown here is derived from an EMBL/GenBank/DDBJ whole genome shotgun (WGS) entry which is preliminary data.</text>
</comment>
<dbReference type="EMBL" id="JADMLG010000001">
    <property type="protein sequence ID" value="MBH0775074.1"/>
    <property type="molecule type" value="Genomic_DNA"/>
</dbReference>
<name>A0A931I5R5_9NOCA</name>
<dbReference type="PRINTS" id="PR00359">
    <property type="entry name" value="BP450"/>
</dbReference>
<dbReference type="PANTHER" id="PTHR46696">
    <property type="entry name" value="P450, PUTATIVE (EUROFUNG)-RELATED"/>
    <property type="match status" value="1"/>
</dbReference>
<evidence type="ECO:0000256" key="5">
    <source>
        <dbReference type="ARBA" id="ARBA00023002"/>
    </source>
</evidence>
<evidence type="ECO:0000256" key="7">
    <source>
        <dbReference type="ARBA" id="ARBA00023033"/>
    </source>
</evidence>
<keyword evidence="3 8" id="KW-0349">Heme</keyword>
<dbReference type="InterPro" id="IPR002397">
    <property type="entry name" value="Cyt_P450_B"/>
</dbReference>
<dbReference type="Proteomes" id="UP000655751">
    <property type="component" value="Unassembled WGS sequence"/>
</dbReference>
<evidence type="ECO:0000256" key="3">
    <source>
        <dbReference type="ARBA" id="ARBA00022617"/>
    </source>
</evidence>
<dbReference type="AlphaFoldDB" id="A0A931I5R5"/>
<evidence type="ECO:0000256" key="4">
    <source>
        <dbReference type="ARBA" id="ARBA00022723"/>
    </source>
</evidence>
<comment type="similarity">
    <text evidence="2 8">Belongs to the cytochrome P450 family.</text>
</comment>
<dbReference type="RefSeq" id="WP_196147396.1">
    <property type="nucleotide sequence ID" value="NZ_JADMLG010000001.1"/>
</dbReference>
<gene>
    <name evidence="9" type="ORF">IT779_02095</name>
</gene>
<dbReference type="InterPro" id="IPR001128">
    <property type="entry name" value="Cyt_P450"/>
</dbReference>
<keyword evidence="5 8" id="KW-0560">Oxidoreductase</keyword>
<dbReference type="SUPFAM" id="SSF48264">
    <property type="entry name" value="Cytochrome P450"/>
    <property type="match status" value="1"/>
</dbReference>
<reference evidence="9" key="1">
    <citation type="submission" date="2020-11" db="EMBL/GenBank/DDBJ databases">
        <title>Nocardia NEAU-351.nov., a novel actinomycete isolated from the cow dung.</title>
        <authorList>
            <person name="Zhang X."/>
        </authorList>
    </citation>
    <scope>NUCLEOTIDE SEQUENCE</scope>
    <source>
        <strain evidence="9">NEAU-351</strain>
    </source>
</reference>
<dbReference type="InterPro" id="IPR017972">
    <property type="entry name" value="Cyt_P450_CS"/>
</dbReference>
<proteinExistence type="inferred from homology"/>
<evidence type="ECO:0000256" key="1">
    <source>
        <dbReference type="ARBA" id="ARBA00001971"/>
    </source>
</evidence>